<reference evidence="1" key="2">
    <citation type="submission" date="2018-05" db="EMBL/GenBank/DDBJ databases">
        <title>OgluRS3 (Oryza glumaepatula Reference Sequence Version 3).</title>
        <authorList>
            <person name="Zhang J."/>
            <person name="Kudrna D."/>
            <person name="Lee S."/>
            <person name="Talag J."/>
            <person name="Welchert J."/>
            <person name="Wing R.A."/>
        </authorList>
    </citation>
    <scope>NUCLEOTIDE SEQUENCE [LARGE SCALE GENOMIC DNA]</scope>
</reference>
<dbReference type="Proteomes" id="UP000026961">
    <property type="component" value="Chromosome 6"/>
</dbReference>
<protein>
    <submittedName>
        <fullName evidence="1">Uncharacterized protein</fullName>
    </submittedName>
</protein>
<dbReference type="GO" id="GO:0045273">
    <property type="term" value="C:respiratory chain complex II (succinate dehydrogenase)"/>
    <property type="evidence" value="ECO:0007669"/>
    <property type="project" value="EnsemblPlants"/>
</dbReference>
<dbReference type="STRING" id="40148.A0A0E0A4C4"/>
<evidence type="ECO:0000313" key="2">
    <source>
        <dbReference type="Proteomes" id="UP000026961"/>
    </source>
</evidence>
<keyword evidence="2" id="KW-1185">Reference proteome</keyword>
<reference evidence="1" key="1">
    <citation type="submission" date="2015-04" db="UniProtKB">
        <authorList>
            <consortium name="EnsemblPlants"/>
        </authorList>
    </citation>
    <scope>IDENTIFICATION</scope>
</reference>
<name>A0A0E0A4C4_9ORYZ</name>
<accession>A0A0E0A4C4</accession>
<dbReference type="AlphaFoldDB" id="A0A0E0A4C4"/>
<dbReference type="EnsemblPlants" id="OGLUM06G01420.1">
    <property type="protein sequence ID" value="OGLUM06G01420.1"/>
    <property type="gene ID" value="OGLUM06G01420"/>
</dbReference>
<organism evidence="1">
    <name type="scientific">Oryza glumipatula</name>
    <dbReference type="NCBI Taxonomy" id="40148"/>
    <lineage>
        <taxon>Eukaryota</taxon>
        <taxon>Viridiplantae</taxon>
        <taxon>Streptophyta</taxon>
        <taxon>Embryophyta</taxon>
        <taxon>Tracheophyta</taxon>
        <taxon>Spermatophyta</taxon>
        <taxon>Magnoliopsida</taxon>
        <taxon>Liliopsida</taxon>
        <taxon>Poales</taxon>
        <taxon>Poaceae</taxon>
        <taxon>BOP clade</taxon>
        <taxon>Oryzoideae</taxon>
        <taxon>Oryzeae</taxon>
        <taxon>Oryzinae</taxon>
        <taxon>Oryza</taxon>
    </lineage>
</organism>
<evidence type="ECO:0000313" key="1">
    <source>
        <dbReference type="EnsemblPlants" id="OGLUM06G01420.1"/>
    </source>
</evidence>
<sequence>MMYRKWSLLSSTVLIWGGAATAGLAGVFLFNAKVYFPMRSLPLHVCLFLFSLDDNSYAVLEKFQKYLSGEGQRLRQQDRAAMGKN</sequence>
<proteinExistence type="predicted"/>
<dbReference type="HOGENOM" id="CLU_192481_0_0_1"/>
<dbReference type="Gramene" id="OGLUM06G01420.1">
    <property type="protein sequence ID" value="OGLUM06G01420.1"/>
    <property type="gene ID" value="OGLUM06G01420"/>
</dbReference>